<comment type="caution">
    <text evidence="2">The sequence shown here is derived from an EMBL/GenBank/DDBJ whole genome shotgun (WGS) entry which is preliminary data.</text>
</comment>
<proteinExistence type="predicted"/>
<name>A0A939FNN0_9ACTN</name>
<evidence type="ECO:0000313" key="3">
    <source>
        <dbReference type="Proteomes" id="UP000664781"/>
    </source>
</evidence>
<feature type="compositionally biased region" description="Polar residues" evidence="1">
    <location>
        <begin position="1"/>
        <end position="11"/>
    </location>
</feature>
<accession>A0A939FNN0</accession>
<protein>
    <submittedName>
        <fullName evidence="2">Uncharacterized protein</fullName>
    </submittedName>
</protein>
<feature type="region of interest" description="Disordered" evidence="1">
    <location>
        <begin position="1"/>
        <end position="23"/>
    </location>
</feature>
<keyword evidence="3" id="KW-1185">Reference proteome</keyword>
<reference evidence="2" key="1">
    <citation type="submission" date="2021-03" db="EMBL/GenBank/DDBJ databases">
        <title>Streptomyces strains.</title>
        <authorList>
            <person name="Lund M.B."/>
            <person name="Toerring T."/>
        </authorList>
    </citation>
    <scope>NUCLEOTIDE SEQUENCE</scope>
    <source>
        <strain evidence="2">JCM 4242</strain>
    </source>
</reference>
<dbReference type="RefSeq" id="WP_207247429.1">
    <property type="nucleotide sequence ID" value="NZ_JAFMOF010000002.1"/>
</dbReference>
<gene>
    <name evidence="2" type="ORF">J1792_15005</name>
</gene>
<dbReference type="Proteomes" id="UP000664781">
    <property type="component" value="Unassembled WGS sequence"/>
</dbReference>
<evidence type="ECO:0000256" key="1">
    <source>
        <dbReference type="SAM" id="MobiDB-lite"/>
    </source>
</evidence>
<sequence>MRSADSQQNTFEPDDVVRDKRDQRVGVVMGKCGPRYQLRPLRGGKEWEAAPSDIEPAPVSVQLSARVAEANRASRNGGVCR</sequence>
<dbReference type="AlphaFoldDB" id="A0A939FNN0"/>
<dbReference type="EMBL" id="JAFMOF010000002">
    <property type="protein sequence ID" value="MBO0654034.1"/>
    <property type="molecule type" value="Genomic_DNA"/>
</dbReference>
<evidence type="ECO:0000313" key="2">
    <source>
        <dbReference type="EMBL" id="MBO0654034.1"/>
    </source>
</evidence>
<organism evidence="2 3">
    <name type="scientific">Streptomyces triculaminicus</name>
    <dbReference type="NCBI Taxonomy" id="2816232"/>
    <lineage>
        <taxon>Bacteria</taxon>
        <taxon>Bacillati</taxon>
        <taxon>Actinomycetota</taxon>
        <taxon>Actinomycetes</taxon>
        <taxon>Kitasatosporales</taxon>
        <taxon>Streptomycetaceae</taxon>
        <taxon>Streptomyces</taxon>
    </lineage>
</organism>